<evidence type="ECO:0000256" key="9">
    <source>
        <dbReference type="ARBA" id="ARBA00023098"/>
    </source>
</evidence>
<dbReference type="InterPro" id="IPR016181">
    <property type="entry name" value="Acyl_CoA_acyltransferase"/>
</dbReference>
<dbReference type="AlphaFoldDB" id="A0A1I0SDU2"/>
<comment type="similarity">
    <text evidence="2">Belongs to the LPG synthase family.</text>
</comment>
<evidence type="ECO:0000256" key="10">
    <source>
        <dbReference type="ARBA" id="ARBA00023136"/>
    </source>
</evidence>
<dbReference type="SUPFAM" id="SSF55729">
    <property type="entry name" value="Acyl-CoA N-acyltransferases (Nat)"/>
    <property type="match status" value="1"/>
</dbReference>
<dbReference type="Pfam" id="PF03706">
    <property type="entry name" value="LPG_synthase_TM"/>
    <property type="match status" value="1"/>
</dbReference>
<comment type="subcellular location">
    <subcellularLocation>
        <location evidence="1">Cell membrane</location>
        <topology evidence="1">Multi-pass membrane protein</topology>
    </subcellularLocation>
</comment>
<evidence type="ECO:0000256" key="1">
    <source>
        <dbReference type="ARBA" id="ARBA00004651"/>
    </source>
</evidence>
<feature type="transmembrane region" description="Helical" evidence="14">
    <location>
        <begin position="335"/>
        <end position="357"/>
    </location>
</feature>
<keyword evidence="17" id="KW-1185">Reference proteome</keyword>
<evidence type="ECO:0000256" key="4">
    <source>
        <dbReference type="ARBA" id="ARBA00021546"/>
    </source>
</evidence>
<feature type="transmembrane region" description="Helical" evidence="14">
    <location>
        <begin position="233"/>
        <end position="256"/>
    </location>
</feature>
<keyword evidence="6 16" id="KW-0808">Transferase</keyword>
<evidence type="ECO:0000256" key="8">
    <source>
        <dbReference type="ARBA" id="ARBA00022989"/>
    </source>
</evidence>
<protein>
    <recommendedName>
        <fullName evidence="4">Phosphatidylglycerol lysyltransferase</fullName>
        <ecNumber evidence="3">2.3.2.3</ecNumber>
    </recommendedName>
    <alternativeName>
        <fullName evidence="12">Lysylphosphatidylglycerol synthase</fullName>
    </alternativeName>
</protein>
<evidence type="ECO:0000313" key="17">
    <source>
        <dbReference type="Proteomes" id="UP000199310"/>
    </source>
</evidence>
<keyword evidence="11" id="KW-0046">Antibiotic resistance</keyword>
<evidence type="ECO:0000256" key="12">
    <source>
        <dbReference type="ARBA" id="ARBA00031899"/>
    </source>
</evidence>
<reference evidence="17" key="1">
    <citation type="submission" date="2016-10" db="EMBL/GenBank/DDBJ databases">
        <authorList>
            <person name="Varghese N."/>
            <person name="Submissions S."/>
        </authorList>
    </citation>
    <scope>NUCLEOTIDE SEQUENCE [LARGE SCALE GENOMIC DNA]</scope>
    <source>
        <strain evidence="17">DSM 3695</strain>
    </source>
</reference>
<dbReference type="GO" id="GO:0050071">
    <property type="term" value="F:phosphatidylglycerol lysyltransferase activity"/>
    <property type="evidence" value="ECO:0007669"/>
    <property type="project" value="UniProtKB-EC"/>
</dbReference>
<feature type="transmembrane region" description="Helical" evidence="14">
    <location>
        <begin position="405"/>
        <end position="421"/>
    </location>
</feature>
<dbReference type="InterPro" id="IPR024320">
    <property type="entry name" value="LPG_synthase_C"/>
</dbReference>
<evidence type="ECO:0000256" key="11">
    <source>
        <dbReference type="ARBA" id="ARBA00023251"/>
    </source>
</evidence>
<feature type="domain" description="Phosphatidylglycerol lysyltransferase C-terminal" evidence="15">
    <location>
        <begin position="572"/>
        <end position="852"/>
    </location>
</feature>
<evidence type="ECO:0000259" key="15">
    <source>
        <dbReference type="Pfam" id="PF09924"/>
    </source>
</evidence>
<evidence type="ECO:0000256" key="6">
    <source>
        <dbReference type="ARBA" id="ARBA00022679"/>
    </source>
</evidence>
<keyword evidence="8 14" id="KW-1133">Transmembrane helix</keyword>
<dbReference type="GO" id="GO:0055091">
    <property type="term" value="P:phospholipid homeostasis"/>
    <property type="evidence" value="ECO:0007669"/>
    <property type="project" value="TreeGrafter"/>
</dbReference>
<feature type="transmembrane region" description="Helical" evidence="14">
    <location>
        <begin position="65"/>
        <end position="88"/>
    </location>
</feature>
<keyword evidence="9" id="KW-0443">Lipid metabolism</keyword>
<dbReference type="GO" id="GO:0006629">
    <property type="term" value="P:lipid metabolic process"/>
    <property type="evidence" value="ECO:0007669"/>
    <property type="project" value="UniProtKB-KW"/>
</dbReference>
<feature type="transmembrane region" description="Helical" evidence="14">
    <location>
        <begin position="26"/>
        <end position="44"/>
    </location>
</feature>
<feature type="transmembrane region" description="Helical" evidence="14">
    <location>
        <begin position="377"/>
        <end position="398"/>
    </location>
</feature>
<evidence type="ECO:0000256" key="13">
    <source>
        <dbReference type="ARBA" id="ARBA00047540"/>
    </source>
</evidence>
<evidence type="ECO:0000256" key="14">
    <source>
        <dbReference type="SAM" id="Phobius"/>
    </source>
</evidence>
<name>A0A1I0SDU2_9BACT</name>
<evidence type="ECO:0000256" key="3">
    <source>
        <dbReference type="ARBA" id="ARBA00012014"/>
    </source>
</evidence>
<dbReference type="STRING" id="29529.SAMN04488122_6580"/>
<dbReference type="PANTHER" id="PTHR34697">
    <property type="entry name" value="PHOSPHATIDYLGLYCEROL LYSYLTRANSFERASE"/>
    <property type="match status" value="1"/>
</dbReference>
<evidence type="ECO:0000256" key="5">
    <source>
        <dbReference type="ARBA" id="ARBA00022475"/>
    </source>
</evidence>
<evidence type="ECO:0000256" key="2">
    <source>
        <dbReference type="ARBA" id="ARBA00008627"/>
    </source>
</evidence>
<gene>
    <name evidence="16" type="ORF">SAMN04488122_6580</name>
</gene>
<dbReference type="PANTHER" id="PTHR34697:SF2">
    <property type="entry name" value="PHOSPHATIDYLGLYCEROL LYSYLTRANSFERASE"/>
    <property type="match status" value="1"/>
</dbReference>
<organism evidence="16 17">
    <name type="scientific">Chitinophaga arvensicola</name>
    <dbReference type="NCBI Taxonomy" id="29529"/>
    <lineage>
        <taxon>Bacteria</taxon>
        <taxon>Pseudomonadati</taxon>
        <taxon>Bacteroidota</taxon>
        <taxon>Chitinophagia</taxon>
        <taxon>Chitinophagales</taxon>
        <taxon>Chitinophagaceae</taxon>
        <taxon>Chitinophaga</taxon>
    </lineage>
</organism>
<dbReference type="Proteomes" id="UP000199310">
    <property type="component" value="Unassembled WGS sequence"/>
</dbReference>
<dbReference type="InterPro" id="IPR022791">
    <property type="entry name" value="L-PG_synthase/AglD"/>
</dbReference>
<feature type="transmembrane region" description="Helical" evidence="14">
    <location>
        <begin position="145"/>
        <end position="169"/>
    </location>
</feature>
<dbReference type="EC" id="2.3.2.3" evidence="3"/>
<sequence length="871" mass="98189">MRTTDLNETYRPLGKKFFTAAFLRKLHLKELLAVLFILLAIYFFRSQRHELYSLIPAIEKADRGWVAIGVVITIAYILLQAGMYVFSFRAVGARLDLVRSTELFLKRNLLSVFLPAGGISSLAYLPQSLRRTGLHKQQIHQASGIYGFVGILSVFLVGIPVVAYAMLHAGTMRDAVWGLIAICVLLLGVVWLVRSMQAKGKAYQLLVKYFPGAAMQVDEIFTFQLSVPSFMNTVLASVLIEVAGVAHLYLSMLAVGVTPSLEAACVGYIVATIFLIISPFLRGLGAIELSLAYILSNYGFTTLQALEITLLFRLFEFWLPLIAGMFAFALKGRELVLRLLPPILIFLLGMVNIFSVLTPPLANRMHLLRAYIPGTSIHATNLLVVFLGLVLLVTATFLFRGLRSAWIVALAVSMLSVFGHIGKALDYEEASLALVTSIILLITSRQYRVKSNPQLVNIGVVTALATLFVVMIFGTIGFYFLNVRHFGIDFTWQQSIRHAFHCFMLLEDDGLQPVTRFGKEFMSAIRVLGVSAWAFLFYTIIRPYLHVTQQTNTSLEKARFYLSQYGDSPMDYFKIGQDKLLFVSEQYEGFIAYRVAGSFAIVLEEPVCSEDNKLAVLEEFEQQCRKMGLRPSFYRVDEDSTYYFSHLKKKKMLIGQEAIMDIRNFTLSGKDKKSLRNGLNSLANKGYVTAFHAAPQTPSMLQALKSVSDEWLHQYEVKELTFSQGLFDEELIRSQDVITVTDAEGQVVAFLNIIPDYAPGECTYDLIRKRSDAPGGVMDALIIALIQDAQQKELHFLNLGMVPMSGIIQPENTAEKMVKYAYEKLRFFRHYQGLREFKEKYATEWTNKYLVYEHDFDLIQLPSALSKVMQP</sequence>
<keyword evidence="10 14" id="KW-0472">Membrane</keyword>
<keyword evidence="5" id="KW-1003">Cell membrane</keyword>
<dbReference type="InterPro" id="IPR051211">
    <property type="entry name" value="PG_lysyltransferase"/>
</dbReference>
<dbReference type="GO" id="GO:0005886">
    <property type="term" value="C:plasma membrane"/>
    <property type="evidence" value="ECO:0007669"/>
    <property type="project" value="UniProtKB-SubCell"/>
</dbReference>
<dbReference type="EMBL" id="FOJG01000002">
    <property type="protein sequence ID" value="SEW56166.1"/>
    <property type="molecule type" value="Genomic_DNA"/>
</dbReference>
<accession>A0A1I0SDU2</accession>
<evidence type="ECO:0000256" key="7">
    <source>
        <dbReference type="ARBA" id="ARBA00022692"/>
    </source>
</evidence>
<dbReference type="GO" id="GO:0046677">
    <property type="term" value="P:response to antibiotic"/>
    <property type="evidence" value="ECO:0007669"/>
    <property type="project" value="UniProtKB-KW"/>
</dbReference>
<keyword evidence="7 14" id="KW-0812">Transmembrane</keyword>
<comment type="catalytic activity">
    <reaction evidence="13">
        <text>L-lysyl-tRNA(Lys) + a 1,2-diacyl-sn-glycero-3-phospho-(1'-sn-glycerol) = a 1,2-diacyl-sn-glycero-3-phospho-1'-(3'-O-L-lysyl)-sn-glycerol + tRNA(Lys)</text>
        <dbReference type="Rhea" id="RHEA:10668"/>
        <dbReference type="Rhea" id="RHEA-COMP:9696"/>
        <dbReference type="Rhea" id="RHEA-COMP:9697"/>
        <dbReference type="ChEBI" id="CHEBI:64716"/>
        <dbReference type="ChEBI" id="CHEBI:75792"/>
        <dbReference type="ChEBI" id="CHEBI:78442"/>
        <dbReference type="ChEBI" id="CHEBI:78529"/>
        <dbReference type="EC" id="2.3.2.3"/>
    </reaction>
</comment>
<feature type="transmembrane region" description="Helical" evidence="14">
    <location>
        <begin position="308"/>
        <end position="328"/>
    </location>
</feature>
<feature type="transmembrane region" description="Helical" evidence="14">
    <location>
        <begin position="455"/>
        <end position="481"/>
    </location>
</feature>
<feature type="transmembrane region" description="Helical" evidence="14">
    <location>
        <begin position="521"/>
        <end position="541"/>
    </location>
</feature>
<dbReference type="Pfam" id="PF09924">
    <property type="entry name" value="LPG_synthase_C"/>
    <property type="match status" value="1"/>
</dbReference>
<evidence type="ECO:0000313" key="16">
    <source>
        <dbReference type="EMBL" id="SEW56166.1"/>
    </source>
</evidence>
<feature type="transmembrane region" description="Helical" evidence="14">
    <location>
        <begin position="175"/>
        <end position="193"/>
    </location>
</feature>
<feature type="transmembrane region" description="Helical" evidence="14">
    <location>
        <begin position="268"/>
        <end position="296"/>
    </location>
</feature>
<feature type="transmembrane region" description="Helical" evidence="14">
    <location>
        <begin position="108"/>
        <end position="125"/>
    </location>
</feature>
<proteinExistence type="inferred from homology"/>